<sequence length="184" mass="22172">MNFYINTFNYFHCICILPAYNKPRIKQKINSNIPVQLQILLINEGSLTRTMQYLTGQIISIEIIQQTYKTHQLKNFQRKMRFVWLETEIYTKLIFARSLWILLQNSLISQTINNNKPIGNSFIKNELDIHKKIHEIYYGYCYLLEKDIKSKHAIWGRKYTLYYKTKSYVTIQEIFSPYVISFFE</sequence>
<keyword evidence="1" id="KW-0934">Plastid</keyword>
<reference evidence="1" key="1">
    <citation type="journal article" date="2017" name="J. Phycol.">
        <title>Analysis of chloroplast genomes and a supermatrix inform reclassification of the Rhodomelaceae (Rhodophyta).</title>
        <authorList>
            <person name="Diaz-Tapia P."/>
            <person name="Maggs C.A."/>
            <person name="West J.A."/>
            <person name="Verbruggen H."/>
        </authorList>
    </citation>
    <scope>NUCLEOTIDE SEQUENCE</scope>
    <source>
        <strain evidence="1">PD1540</strain>
    </source>
</reference>
<dbReference type="SUPFAM" id="SSF64288">
    <property type="entry name" value="Chorismate lyase-like"/>
    <property type="match status" value="1"/>
</dbReference>
<accession>A0A1Z1MPW8</accession>
<dbReference type="Pfam" id="PF01947">
    <property type="entry name" value="Rv2949c-like"/>
    <property type="match status" value="1"/>
</dbReference>
<dbReference type="RefSeq" id="YP_009398625.1">
    <property type="nucleotide sequence ID" value="NC_035293.1"/>
</dbReference>
<name>A0A1Z1MPW8_KUECA</name>
<keyword evidence="1" id="KW-0150">Chloroplast</keyword>
<proteinExistence type="predicted"/>
<gene>
    <name evidence="1" type="primary">ycf21</name>
</gene>
<evidence type="ECO:0008006" key="2">
    <source>
        <dbReference type="Google" id="ProtNLM"/>
    </source>
</evidence>
<dbReference type="InterPro" id="IPR002800">
    <property type="entry name" value="Rv2949c-like"/>
</dbReference>
<protein>
    <recommendedName>
        <fullName evidence="2">Ycf21</fullName>
    </recommendedName>
</protein>
<dbReference type="Gene3D" id="3.40.1410.10">
    <property type="entry name" value="Chorismate lyase-like"/>
    <property type="match status" value="1"/>
</dbReference>
<dbReference type="InterPro" id="IPR028978">
    <property type="entry name" value="Chorismate_lyase_/UTRA_dom_sf"/>
</dbReference>
<organism evidence="1">
    <name type="scientific">Kuetzingia canaliculata</name>
    <name type="common">Red alga</name>
    <name type="synonym">Rytiphlaea canaliculata</name>
    <dbReference type="NCBI Taxonomy" id="228262"/>
    <lineage>
        <taxon>Eukaryota</taxon>
        <taxon>Rhodophyta</taxon>
        <taxon>Florideophyceae</taxon>
        <taxon>Rhodymeniophycidae</taxon>
        <taxon>Ceramiales</taxon>
        <taxon>Rhodomelaceae</taxon>
        <taxon>Amansieae</taxon>
        <taxon>Kuetzingia</taxon>
    </lineage>
</organism>
<dbReference type="EMBL" id="MF101449">
    <property type="protein sequence ID" value="ARW67811.1"/>
    <property type="molecule type" value="Genomic_DNA"/>
</dbReference>
<geneLocation type="chloroplast" evidence="1"/>
<dbReference type="GeneID" id="33361189"/>
<dbReference type="AlphaFoldDB" id="A0A1Z1MPW8"/>
<evidence type="ECO:0000313" key="1">
    <source>
        <dbReference type="EMBL" id="ARW67811.1"/>
    </source>
</evidence>